<evidence type="ECO:0000313" key="5">
    <source>
        <dbReference type="Proteomes" id="UP000000759"/>
    </source>
</evidence>
<dbReference type="RefSeq" id="XP_002178181.1">
    <property type="nucleotide sequence ID" value="XM_002178145.1"/>
</dbReference>
<evidence type="ECO:0000256" key="2">
    <source>
        <dbReference type="ARBA" id="ARBA00022801"/>
    </source>
</evidence>
<feature type="domain" description="Phospholipase/carboxylesterase/thioesterase" evidence="3">
    <location>
        <begin position="11"/>
        <end position="134"/>
    </location>
</feature>
<keyword evidence="5" id="KW-1185">Reference proteome</keyword>
<dbReference type="GeneID" id="7197973"/>
<dbReference type="PANTHER" id="PTHR10655:SF17">
    <property type="entry name" value="LYSOPHOSPHOLIPASE-LIKE PROTEIN 1"/>
    <property type="match status" value="1"/>
</dbReference>
<sequence>MSSSSGNNNNSSKTKEAAIIFLHGLGDSPAGWSSLAQTLPRLQPRLARVEYVFPPAPTIPISINGGASMPGWFDLYDWPIAVGAKPDTTGQARGTAQVESCIQDVERIHGIPRSKIVVGGFSQGGAVALWNAYHNHDHGVNPRNSESVNSRPAQPPLAGCAVLSGWWTLGNDSTIKTSGSPSKSVVNERTPLFWAHGEYDDKVLFEHHTHGVQTLKDAGLVSIEAPTYPIGHESDPNEIEALAEFLDRVLFGDKAVFSEL</sequence>
<dbReference type="eggNOG" id="KOG2112">
    <property type="taxonomic scope" value="Eukaryota"/>
</dbReference>
<dbReference type="AlphaFoldDB" id="B7FTN8"/>
<dbReference type="Gene3D" id="3.40.50.1820">
    <property type="entry name" value="alpha/beta hydrolase"/>
    <property type="match status" value="1"/>
</dbReference>
<comment type="similarity">
    <text evidence="1">Belongs to the AB hydrolase superfamily. AB hydrolase 2 family.</text>
</comment>
<evidence type="ECO:0000259" key="3">
    <source>
        <dbReference type="Pfam" id="PF02230"/>
    </source>
</evidence>
<dbReference type="Proteomes" id="UP000000759">
    <property type="component" value="Chromosome 4"/>
</dbReference>
<dbReference type="SUPFAM" id="SSF53474">
    <property type="entry name" value="alpha/beta-Hydrolases"/>
    <property type="match status" value="1"/>
</dbReference>
<name>B7FTN8_PHATC</name>
<accession>B7FTN8</accession>
<dbReference type="KEGG" id="pti:PHATRDRAFT_33720"/>
<dbReference type="STRING" id="556484.B7FTN8"/>
<dbReference type="Pfam" id="PF02230">
    <property type="entry name" value="Abhydrolase_2"/>
    <property type="match status" value="1"/>
</dbReference>
<keyword evidence="2" id="KW-0378">Hydrolase</keyword>
<reference evidence="5" key="2">
    <citation type="submission" date="2008-08" db="EMBL/GenBank/DDBJ databases">
        <authorList>
            <consortium name="Diatom Consortium"/>
            <person name="Grigoriev I."/>
            <person name="Grimwood J."/>
            <person name="Kuo A."/>
            <person name="Otillar R.P."/>
            <person name="Salamov A."/>
            <person name="Detter J.C."/>
            <person name="Lindquist E."/>
            <person name="Shapiro H."/>
            <person name="Lucas S."/>
            <person name="Glavina del Rio T."/>
            <person name="Pitluck S."/>
            <person name="Rokhsar D."/>
            <person name="Bowler C."/>
        </authorList>
    </citation>
    <scope>GENOME REANNOTATION</scope>
    <source>
        <strain evidence="5">CCAP 1055/1</strain>
    </source>
</reference>
<dbReference type="GO" id="GO:0005737">
    <property type="term" value="C:cytoplasm"/>
    <property type="evidence" value="ECO:0007669"/>
    <property type="project" value="TreeGrafter"/>
</dbReference>
<gene>
    <name evidence="4" type="ORF">PHATRDRAFT_33720</name>
</gene>
<dbReference type="OrthoDB" id="2418081at2759"/>
<protein>
    <recommendedName>
        <fullName evidence="3">Phospholipase/carboxylesterase/thioesterase domain-containing protein</fullName>
    </recommendedName>
</protein>
<dbReference type="GO" id="GO:0052689">
    <property type="term" value="F:carboxylic ester hydrolase activity"/>
    <property type="evidence" value="ECO:0007669"/>
    <property type="project" value="TreeGrafter"/>
</dbReference>
<reference evidence="4 5" key="1">
    <citation type="journal article" date="2008" name="Nature">
        <title>The Phaeodactylum genome reveals the evolutionary history of diatom genomes.</title>
        <authorList>
            <person name="Bowler C."/>
            <person name="Allen A.E."/>
            <person name="Badger J.H."/>
            <person name="Grimwood J."/>
            <person name="Jabbari K."/>
            <person name="Kuo A."/>
            <person name="Maheswari U."/>
            <person name="Martens C."/>
            <person name="Maumus F."/>
            <person name="Otillar R.P."/>
            <person name="Rayko E."/>
            <person name="Salamov A."/>
            <person name="Vandepoele K."/>
            <person name="Beszteri B."/>
            <person name="Gruber A."/>
            <person name="Heijde M."/>
            <person name="Katinka M."/>
            <person name="Mock T."/>
            <person name="Valentin K."/>
            <person name="Verret F."/>
            <person name="Berges J.A."/>
            <person name="Brownlee C."/>
            <person name="Cadoret J.P."/>
            <person name="Chiovitti A."/>
            <person name="Choi C.J."/>
            <person name="Coesel S."/>
            <person name="De Martino A."/>
            <person name="Detter J.C."/>
            <person name="Durkin C."/>
            <person name="Falciatore A."/>
            <person name="Fournet J."/>
            <person name="Haruta M."/>
            <person name="Huysman M.J."/>
            <person name="Jenkins B.D."/>
            <person name="Jiroutova K."/>
            <person name="Jorgensen R.E."/>
            <person name="Joubert Y."/>
            <person name="Kaplan A."/>
            <person name="Kroger N."/>
            <person name="Kroth P.G."/>
            <person name="La Roche J."/>
            <person name="Lindquist E."/>
            <person name="Lommer M."/>
            <person name="Martin-Jezequel V."/>
            <person name="Lopez P.J."/>
            <person name="Lucas S."/>
            <person name="Mangogna M."/>
            <person name="McGinnis K."/>
            <person name="Medlin L.K."/>
            <person name="Montsant A."/>
            <person name="Oudot-Le Secq M.P."/>
            <person name="Napoli C."/>
            <person name="Obornik M."/>
            <person name="Parker M.S."/>
            <person name="Petit J.L."/>
            <person name="Porcel B.M."/>
            <person name="Poulsen N."/>
            <person name="Robison M."/>
            <person name="Rychlewski L."/>
            <person name="Rynearson T.A."/>
            <person name="Schmutz J."/>
            <person name="Shapiro H."/>
            <person name="Siaut M."/>
            <person name="Stanley M."/>
            <person name="Sussman M.R."/>
            <person name="Taylor A.R."/>
            <person name="Vardi A."/>
            <person name="von Dassow P."/>
            <person name="Vyverman W."/>
            <person name="Willis A."/>
            <person name="Wyrwicz L.S."/>
            <person name="Rokhsar D.S."/>
            <person name="Weissenbach J."/>
            <person name="Armbrust E.V."/>
            <person name="Green B.R."/>
            <person name="Van de Peer Y."/>
            <person name="Grigoriev I.V."/>
        </authorList>
    </citation>
    <scope>NUCLEOTIDE SEQUENCE [LARGE SCALE GENOMIC DNA]</scope>
    <source>
        <strain evidence="4 5">CCAP 1055/1</strain>
    </source>
</reference>
<dbReference type="HOGENOM" id="CLU_049413_3_8_1"/>
<dbReference type="PaxDb" id="2850-Phatr33720"/>
<dbReference type="InterPro" id="IPR050565">
    <property type="entry name" value="LYPA1-2/EST-like"/>
</dbReference>
<evidence type="ECO:0000256" key="1">
    <source>
        <dbReference type="ARBA" id="ARBA00006499"/>
    </source>
</evidence>
<dbReference type="GO" id="GO:0008474">
    <property type="term" value="F:palmitoyl-(protein) hydrolase activity"/>
    <property type="evidence" value="ECO:0007669"/>
    <property type="project" value="TreeGrafter"/>
</dbReference>
<dbReference type="InterPro" id="IPR003140">
    <property type="entry name" value="PLipase/COase/thioEstase"/>
</dbReference>
<dbReference type="InterPro" id="IPR029058">
    <property type="entry name" value="AB_hydrolase_fold"/>
</dbReference>
<proteinExistence type="inferred from homology"/>
<dbReference type="PANTHER" id="PTHR10655">
    <property type="entry name" value="LYSOPHOSPHOLIPASE-RELATED"/>
    <property type="match status" value="1"/>
</dbReference>
<dbReference type="EMBL" id="CM000607">
    <property type="protein sequence ID" value="EEC49846.1"/>
    <property type="molecule type" value="Genomic_DNA"/>
</dbReference>
<dbReference type="InParanoid" id="B7FTN8"/>
<evidence type="ECO:0000313" key="4">
    <source>
        <dbReference type="EMBL" id="EEC49846.1"/>
    </source>
</evidence>
<organism evidence="4 5">
    <name type="scientific">Phaeodactylum tricornutum (strain CCAP 1055/1)</name>
    <dbReference type="NCBI Taxonomy" id="556484"/>
    <lineage>
        <taxon>Eukaryota</taxon>
        <taxon>Sar</taxon>
        <taxon>Stramenopiles</taxon>
        <taxon>Ochrophyta</taxon>
        <taxon>Bacillariophyta</taxon>
        <taxon>Bacillariophyceae</taxon>
        <taxon>Bacillariophycidae</taxon>
        <taxon>Naviculales</taxon>
        <taxon>Phaeodactylaceae</taxon>
        <taxon>Phaeodactylum</taxon>
    </lineage>
</organism>
<dbReference type="OMA" id="CPQEMAD"/>